<comment type="caution">
    <text evidence="1">The sequence shown here is derived from an EMBL/GenBank/DDBJ whole genome shotgun (WGS) entry which is preliminary data.</text>
</comment>
<feature type="non-terminal residue" evidence="1">
    <location>
        <position position="1"/>
    </location>
</feature>
<dbReference type="InterPro" id="IPR036390">
    <property type="entry name" value="WH_DNA-bd_sf"/>
</dbReference>
<accession>X0UKW0</accession>
<gene>
    <name evidence="1" type="ORF">S01H1_18737</name>
</gene>
<reference evidence="1" key="1">
    <citation type="journal article" date="2014" name="Front. Microbiol.">
        <title>High frequency of phylogenetically diverse reductive dehalogenase-homologous genes in deep subseafloor sedimentary metagenomes.</title>
        <authorList>
            <person name="Kawai M."/>
            <person name="Futagami T."/>
            <person name="Toyoda A."/>
            <person name="Takaki Y."/>
            <person name="Nishi S."/>
            <person name="Hori S."/>
            <person name="Arai W."/>
            <person name="Tsubouchi T."/>
            <person name="Morono Y."/>
            <person name="Uchiyama I."/>
            <person name="Ito T."/>
            <person name="Fujiyama A."/>
            <person name="Inagaki F."/>
            <person name="Takami H."/>
        </authorList>
    </citation>
    <scope>NUCLEOTIDE SEQUENCE</scope>
    <source>
        <strain evidence="1">Expedition CK06-06</strain>
    </source>
</reference>
<dbReference type="InterPro" id="IPR036388">
    <property type="entry name" value="WH-like_DNA-bd_sf"/>
</dbReference>
<name>X0UKW0_9ZZZZ</name>
<protein>
    <submittedName>
        <fullName evidence="1">Uncharacterized protein</fullName>
    </submittedName>
</protein>
<dbReference type="Gene3D" id="1.10.10.10">
    <property type="entry name" value="Winged helix-like DNA-binding domain superfamily/Winged helix DNA-binding domain"/>
    <property type="match status" value="1"/>
</dbReference>
<dbReference type="AlphaFoldDB" id="X0UKW0"/>
<evidence type="ECO:0000313" key="1">
    <source>
        <dbReference type="EMBL" id="GAF89120.1"/>
    </source>
</evidence>
<sequence length="260" mass="30095">RITPQRMAHIFGWRITKHTKGKHQVVLDQMDHGHHVLRTYSKNSFVKQYEKNNTFLRIETCSNNLKDFRQKKSLECLRDVADKLQAVNDRFADAQAENLNVEMDYPLLEKLAQPCHLKSRRVAGIRLDNDRTIRLLEVLMHSSSQLNGISAAHLHKAVLDAYHLTAEQYTRNQLAYDLRKLKAHGLIERPDNQYVYALSDYGRKATAILVILRNRILRPIAGSIFDRPPKLSLKTNSKLQAQYRRTTKSFNDLITLLKAA</sequence>
<proteinExistence type="predicted"/>
<dbReference type="EMBL" id="BARS01010047">
    <property type="protein sequence ID" value="GAF89120.1"/>
    <property type="molecule type" value="Genomic_DNA"/>
</dbReference>
<dbReference type="SUPFAM" id="SSF46785">
    <property type="entry name" value="Winged helix' DNA-binding domain"/>
    <property type="match status" value="1"/>
</dbReference>
<organism evidence="1">
    <name type="scientific">marine sediment metagenome</name>
    <dbReference type="NCBI Taxonomy" id="412755"/>
    <lineage>
        <taxon>unclassified sequences</taxon>
        <taxon>metagenomes</taxon>
        <taxon>ecological metagenomes</taxon>
    </lineage>
</organism>